<proteinExistence type="predicted"/>
<dbReference type="AlphaFoldDB" id="A0A1C7LTU0"/>
<gene>
    <name evidence="1" type="ORF">A0H81_11887</name>
</gene>
<dbReference type="EMBL" id="LUGG01000022">
    <property type="protein sequence ID" value="OBZ68153.1"/>
    <property type="molecule type" value="Genomic_DNA"/>
</dbReference>
<keyword evidence="2" id="KW-1185">Reference proteome</keyword>
<protein>
    <submittedName>
        <fullName evidence="1">Uncharacterized protein</fullName>
    </submittedName>
</protein>
<evidence type="ECO:0000313" key="2">
    <source>
        <dbReference type="Proteomes" id="UP000092993"/>
    </source>
</evidence>
<evidence type="ECO:0000313" key="1">
    <source>
        <dbReference type="EMBL" id="OBZ68153.1"/>
    </source>
</evidence>
<dbReference type="Proteomes" id="UP000092993">
    <property type="component" value="Unassembled WGS sequence"/>
</dbReference>
<accession>A0A1C7LTU0</accession>
<reference evidence="1 2" key="1">
    <citation type="submission" date="2016-03" db="EMBL/GenBank/DDBJ databases">
        <title>Whole genome sequencing of Grifola frondosa 9006-11.</title>
        <authorList>
            <person name="Min B."/>
            <person name="Park H."/>
            <person name="Kim J.-G."/>
            <person name="Cho H."/>
            <person name="Oh Y.-L."/>
            <person name="Kong W.-S."/>
            <person name="Choi I.-G."/>
        </authorList>
    </citation>
    <scope>NUCLEOTIDE SEQUENCE [LARGE SCALE GENOMIC DNA]</scope>
    <source>
        <strain evidence="1 2">9006-11</strain>
    </source>
</reference>
<comment type="caution">
    <text evidence="1">The sequence shown here is derived from an EMBL/GenBank/DDBJ whole genome shotgun (WGS) entry which is preliminary data.</text>
</comment>
<sequence>MLPPLREVLSSWLQPAARSFYIEITEMPRIPHYLVRLLARPLSLKPSVAATRVPSLFSPPSLCTLLPRPIPSIILSQSSRALDLRLHMPHTSPIISLLQQARHTTYENVVRGLCPYMSVQRI</sequence>
<organism evidence="1 2">
    <name type="scientific">Grifola frondosa</name>
    <name type="common">Maitake</name>
    <name type="synonym">Polyporus frondosus</name>
    <dbReference type="NCBI Taxonomy" id="5627"/>
    <lineage>
        <taxon>Eukaryota</taxon>
        <taxon>Fungi</taxon>
        <taxon>Dikarya</taxon>
        <taxon>Basidiomycota</taxon>
        <taxon>Agaricomycotina</taxon>
        <taxon>Agaricomycetes</taxon>
        <taxon>Polyporales</taxon>
        <taxon>Grifolaceae</taxon>
        <taxon>Grifola</taxon>
    </lineage>
</organism>
<name>A0A1C7LTU0_GRIFR</name>